<dbReference type="InterPro" id="IPR009051">
    <property type="entry name" value="Helical_ferredxn"/>
</dbReference>
<dbReference type="CDD" id="cd00207">
    <property type="entry name" value="fer2"/>
    <property type="match status" value="1"/>
</dbReference>
<keyword evidence="7 15" id="KW-0560">Oxidoreductase</keyword>
<name>A0A6J4RJC4_9ACTN</name>
<dbReference type="NCBIfam" id="NF004616">
    <property type="entry name" value="PRK05950.1"/>
    <property type="match status" value="1"/>
</dbReference>
<dbReference type="GO" id="GO:0006099">
    <property type="term" value="P:tricarboxylic acid cycle"/>
    <property type="evidence" value="ECO:0007669"/>
    <property type="project" value="UniProtKB-KW"/>
</dbReference>
<dbReference type="GO" id="GO:0022904">
    <property type="term" value="P:respiratory electron transport chain"/>
    <property type="evidence" value="ECO:0007669"/>
    <property type="project" value="TreeGrafter"/>
</dbReference>
<accession>A0A6J4RJC4</accession>
<dbReference type="AlphaFoldDB" id="A0A6J4RJC4"/>
<dbReference type="InterPro" id="IPR012675">
    <property type="entry name" value="Beta-grasp_dom_sf"/>
</dbReference>
<feature type="region of interest" description="Disordered" evidence="12">
    <location>
        <begin position="349"/>
        <end position="384"/>
    </location>
</feature>
<comment type="pathway">
    <text evidence="1">Carbohydrate metabolism; tricarboxylic acid cycle.</text>
</comment>
<gene>
    <name evidence="15" type="ORF">AVDCRST_MAG13-741</name>
</gene>
<evidence type="ECO:0000256" key="9">
    <source>
        <dbReference type="ARBA" id="ARBA00023014"/>
    </source>
</evidence>
<dbReference type="InterPro" id="IPR006058">
    <property type="entry name" value="2Fe2S_fd_BS"/>
</dbReference>
<keyword evidence="5 11" id="KW-0001">2Fe-2S</keyword>
<dbReference type="PROSITE" id="PS00197">
    <property type="entry name" value="2FE2S_FER_1"/>
    <property type="match status" value="1"/>
</dbReference>
<evidence type="ECO:0000256" key="6">
    <source>
        <dbReference type="ARBA" id="ARBA00022723"/>
    </source>
</evidence>
<keyword evidence="4" id="KW-0816">Tricarboxylic acid cycle</keyword>
<dbReference type="PROSITE" id="PS51379">
    <property type="entry name" value="4FE4S_FER_2"/>
    <property type="match status" value="1"/>
</dbReference>
<dbReference type="PANTHER" id="PTHR11921">
    <property type="entry name" value="SUCCINATE DEHYDROGENASE IRON-SULFUR PROTEIN"/>
    <property type="match status" value="1"/>
</dbReference>
<evidence type="ECO:0000259" key="13">
    <source>
        <dbReference type="PROSITE" id="PS51085"/>
    </source>
</evidence>
<keyword evidence="9 11" id="KW-0411">Iron-sulfur</keyword>
<protein>
    <recommendedName>
        <fullName evidence="11">Fumarate reductase iron-sulfur subunit</fullName>
        <ecNumber evidence="11">1.3.5.1</ecNumber>
    </recommendedName>
</protein>
<dbReference type="InterPro" id="IPR017896">
    <property type="entry name" value="4Fe4S_Fe-S-bd"/>
</dbReference>
<dbReference type="GO" id="GO:0051538">
    <property type="term" value="F:3 iron, 4 sulfur cluster binding"/>
    <property type="evidence" value="ECO:0007669"/>
    <property type="project" value="UniProtKB-KW"/>
</dbReference>
<keyword evidence="3 11" id="KW-0004">4Fe-4S</keyword>
<comment type="cofactor">
    <cofactor evidence="11">
        <name>[3Fe-4S] cluster</name>
        <dbReference type="ChEBI" id="CHEBI:21137"/>
    </cofactor>
    <text evidence="11">Binds 1 [3Fe-4S] cluster.</text>
</comment>
<dbReference type="Pfam" id="PF13085">
    <property type="entry name" value="Fer2_3"/>
    <property type="match status" value="1"/>
</dbReference>
<comment type="cofactor">
    <cofactor evidence="11">
        <name>[4Fe-4S] cluster</name>
        <dbReference type="ChEBI" id="CHEBI:49883"/>
    </cofactor>
    <text evidence="11">Binds 1 [4Fe-4S] cluster.</text>
</comment>
<feature type="domain" description="2Fe-2S ferredoxin-type" evidence="13">
    <location>
        <begin position="11"/>
        <end position="104"/>
    </location>
</feature>
<organism evidence="15">
    <name type="scientific">uncultured Solirubrobacteraceae bacterium</name>
    <dbReference type="NCBI Taxonomy" id="1162706"/>
    <lineage>
        <taxon>Bacteria</taxon>
        <taxon>Bacillati</taxon>
        <taxon>Actinomycetota</taxon>
        <taxon>Thermoleophilia</taxon>
        <taxon>Solirubrobacterales</taxon>
        <taxon>Solirubrobacteraceae</taxon>
        <taxon>environmental samples</taxon>
    </lineage>
</organism>
<dbReference type="EMBL" id="CADCVO010000109">
    <property type="protein sequence ID" value="CAA9474926.1"/>
    <property type="molecule type" value="Genomic_DNA"/>
</dbReference>
<dbReference type="InterPro" id="IPR050573">
    <property type="entry name" value="SDH/FRD_Iron-Sulfur"/>
</dbReference>
<dbReference type="InterPro" id="IPR036010">
    <property type="entry name" value="2Fe-2S_ferredoxin-like_sf"/>
</dbReference>
<evidence type="ECO:0000256" key="4">
    <source>
        <dbReference type="ARBA" id="ARBA00022532"/>
    </source>
</evidence>
<feature type="domain" description="4Fe-4S ferredoxin-type" evidence="14">
    <location>
        <begin position="203"/>
        <end position="235"/>
    </location>
</feature>
<dbReference type="GO" id="GO:0051537">
    <property type="term" value="F:2 iron, 2 sulfur cluster binding"/>
    <property type="evidence" value="ECO:0007669"/>
    <property type="project" value="UniProtKB-KW"/>
</dbReference>
<evidence type="ECO:0000256" key="8">
    <source>
        <dbReference type="ARBA" id="ARBA00023004"/>
    </source>
</evidence>
<reference evidence="15" key="1">
    <citation type="submission" date="2020-02" db="EMBL/GenBank/DDBJ databases">
        <authorList>
            <person name="Meier V. D."/>
        </authorList>
    </citation>
    <scope>NUCLEOTIDE SEQUENCE</scope>
    <source>
        <strain evidence="15">AVDCRST_MAG13</strain>
    </source>
</reference>
<evidence type="ECO:0000256" key="5">
    <source>
        <dbReference type="ARBA" id="ARBA00022714"/>
    </source>
</evidence>
<comment type="catalytic activity">
    <reaction evidence="11">
        <text>a menaquinone + succinate = a menaquinol + fumarate</text>
        <dbReference type="Rhea" id="RHEA:27834"/>
        <dbReference type="Rhea" id="RHEA-COMP:9537"/>
        <dbReference type="Rhea" id="RHEA-COMP:9539"/>
        <dbReference type="ChEBI" id="CHEBI:16374"/>
        <dbReference type="ChEBI" id="CHEBI:18151"/>
        <dbReference type="ChEBI" id="CHEBI:29806"/>
        <dbReference type="ChEBI" id="CHEBI:30031"/>
        <dbReference type="EC" id="1.3.5.1"/>
    </reaction>
</comment>
<dbReference type="InterPro" id="IPR001041">
    <property type="entry name" value="2Fe-2S_ferredoxin-type"/>
</dbReference>
<evidence type="ECO:0000256" key="11">
    <source>
        <dbReference type="RuleBase" id="RU361237"/>
    </source>
</evidence>
<dbReference type="NCBIfam" id="TIGR00384">
    <property type="entry name" value="dhsB"/>
    <property type="match status" value="1"/>
</dbReference>
<evidence type="ECO:0000256" key="1">
    <source>
        <dbReference type="ARBA" id="ARBA00005163"/>
    </source>
</evidence>
<evidence type="ECO:0000256" key="10">
    <source>
        <dbReference type="ARBA" id="ARBA00023291"/>
    </source>
</evidence>
<dbReference type="GO" id="GO:0009055">
    <property type="term" value="F:electron transfer activity"/>
    <property type="evidence" value="ECO:0007669"/>
    <property type="project" value="InterPro"/>
</dbReference>
<dbReference type="GO" id="GO:0046872">
    <property type="term" value="F:metal ion binding"/>
    <property type="evidence" value="ECO:0007669"/>
    <property type="project" value="UniProtKB-KW"/>
</dbReference>
<evidence type="ECO:0000313" key="15">
    <source>
        <dbReference type="EMBL" id="CAA9474926.1"/>
    </source>
</evidence>
<dbReference type="FunFam" id="1.10.1060.10:FF:000003">
    <property type="entry name" value="Succinate dehydrogenase iron-sulfur subunit"/>
    <property type="match status" value="1"/>
</dbReference>
<dbReference type="InterPro" id="IPR025192">
    <property type="entry name" value="Succ_DH/fum_Rdtase_N"/>
</dbReference>
<evidence type="ECO:0000256" key="12">
    <source>
        <dbReference type="SAM" id="MobiDB-lite"/>
    </source>
</evidence>
<dbReference type="InterPro" id="IPR017900">
    <property type="entry name" value="4Fe4S_Fe_S_CS"/>
</dbReference>
<comment type="cofactor">
    <cofactor evidence="11">
        <name>[2Fe-2S] cluster</name>
        <dbReference type="ChEBI" id="CHEBI:190135"/>
    </cofactor>
    <text evidence="11">Binds 1 [2Fe-2S] cluster.</text>
</comment>
<keyword evidence="10 11" id="KW-0003">3Fe-4S</keyword>
<dbReference type="PANTHER" id="PTHR11921:SF29">
    <property type="entry name" value="SUCCINATE DEHYDROGENASE [UBIQUINONE] IRON-SULFUR SUBUNIT, MITOCHONDRIAL"/>
    <property type="match status" value="1"/>
</dbReference>
<comment type="similarity">
    <text evidence="2 11">Belongs to the succinate dehydrogenase/fumarate reductase iron-sulfur protein family.</text>
</comment>
<dbReference type="Gene3D" id="3.10.20.30">
    <property type="match status" value="1"/>
</dbReference>
<dbReference type="GO" id="GO:0008177">
    <property type="term" value="F:succinate dehydrogenase (quinone) activity"/>
    <property type="evidence" value="ECO:0007669"/>
    <property type="project" value="UniProtKB-EC"/>
</dbReference>
<evidence type="ECO:0000256" key="3">
    <source>
        <dbReference type="ARBA" id="ARBA00022485"/>
    </source>
</evidence>
<dbReference type="SUPFAM" id="SSF46548">
    <property type="entry name" value="alpha-helical ferredoxin"/>
    <property type="match status" value="1"/>
</dbReference>
<keyword evidence="6 11" id="KW-0479">Metal-binding</keyword>
<keyword evidence="8 11" id="KW-0408">Iron</keyword>
<proteinExistence type="inferred from homology"/>
<dbReference type="EC" id="1.3.5.1" evidence="11"/>
<evidence type="ECO:0000256" key="7">
    <source>
        <dbReference type="ARBA" id="ARBA00023002"/>
    </source>
</evidence>
<evidence type="ECO:0000259" key="14">
    <source>
        <dbReference type="PROSITE" id="PS51379"/>
    </source>
</evidence>
<dbReference type="Gene3D" id="1.10.1060.10">
    <property type="entry name" value="Alpha-helical ferredoxin"/>
    <property type="match status" value="1"/>
</dbReference>
<evidence type="ECO:0000256" key="2">
    <source>
        <dbReference type="ARBA" id="ARBA00009433"/>
    </source>
</evidence>
<sequence length="384" mass="42519">MADTRKPVQEFTLRLRRYDPESGQAPYWDEHTIALEPHRSVLEGILQAKDRFDGSIGVRCSCRAAICGSCGVRINGQPGLACHTHLDKALKSSKGGVIEVEPMGNMPVIKDLIVDMDAVHWKKIQRVTPWLLEKQPMPEREYLVPREAMVDVTQSMACIQCGACVSDCLSMEVDPLFIGPAALAKAYRFVGDPRDAQQRERLKDLAEDPHGMYDCTHCFKCIEACPKGVSPMNQIMRLRRRAGGDHHIEDRNNGYRHEKAFVKNIYKNGLLHEADLLPDSYGGKFHPRAVPELLASLPAITKALLRRKVTPAKALLHQHKAPKDVKAIYDLIENRPERDELNLYISGYDEDDNGGAEPNVSAVVGGGEDGAMASAPGASPRGKV</sequence>
<dbReference type="GO" id="GO:0051539">
    <property type="term" value="F:4 iron, 4 sulfur cluster binding"/>
    <property type="evidence" value="ECO:0007669"/>
    <property type="project" value="UniProtKB-KW"/>
</dbReference>
<dbReference type="PROSITE" id="PS51085">
    <property type="entry name" value="2FE2S_FER_2"/>
    <property type="match status" value="1"/>
</dbReference>
<dbReference type="PROSITE" id="PS00198">
    <property type="entry name" value="4FE4S_FER_1"/>
    <property type="match status" value="1"/>
</dbReference>
<dbReference type="Pfam" id="PF13183">
    <property type="entry name" value="Fer4_8"/>
    <property type="match status" value="1"/>
</dbReference>
<dbReference type="SUPFAM" id="SSF54292">
    <property type="entry name" value="2Fe-2S ferredoxin-like"/>
    <property type="match status" value="1"/>
</dbReference>
<dbReference type="InterPro" id="IPR004489">
    <property type="entry name" value="Succ_DH/fum_Rdtase_Fe-S"/>
</dbReference>